<reference evidence="3" key="2">
    <citation type="submission" date="2020-11" db="EMBL/GenBank/DDBJ databases">
        <authorList>
            <consortium name="DOE Joint Genome Institute"/>
            <person name="Kuo A."/>
            <person name="Miyauchi S."/>
            <person name="Kiss E."/>
            <person name="Drula E."/>
            <person name="Kohler A."/>
            <person name="Sanchez-Garcia M."/>
            <person name="Andreopoulos B."/>
            <person name="Barry K.W."/>
            <person name="Bonito G."/>
            <person name="Buee M."/>
            <person name="Carver A."/>
            <person name="Chen C."/>
            <person name="Cichocki N."/>
            <person name="Clum A."/>
            <person name="Culley D."/>
            <person name="Crous P.W."/>
            <person name="Fauchery L."/>
            <person name="Girlanda M."/>
            <person name="Hayes R."/>
            <person name="Keri Z."/>
            <person name="Labutti K."/>
            <person name="Lipzen A."/>
            <person name="Lombard V."/>
            <person name="Magnuson J."/>
            <person name="Maillard F."/>
            <person name="Morin E."/>
            <person name="Murat C."/>
            <person name="Nolan M."/>
            <person name="Ohm R."/>
            <person name="Pangilinan J."/>
            <person name="Pereira M."/>
            <person name="Perotto S."/>
            <person name="Peter M."/>
            <person name="Riley R."/>
            <person name="Sitrit Y."/>
            <person name="Stielow B."/>
            <person name="Szollosi G."/>
            <person name="Zifcakova L."/>
            <person name="Stursova M."/>
            <person name="Spatafora J.W."/>
            <person name="Tedersoo L."/>
            <person name="Vaario L.-M."/>
            <person name="Yamada A."/>
            <person name="Yan M."/>
            <person name="Wang P."/>
            <person name="Xu J."/>
            <person name="Bruns T."/>
            <person name="Baldrian P."/>
            <person name="Vilgalys R."/>
            <person name="Henrissat B."/>
            <person name="Grigoriev I.V."/>
            <person name="Hibbett D."/>
            <person name="Nagy L.G."/>
            <person name="Martin F.M."/>
        </authorList>
    </citation>
    <scope>NUCLEOTIDE SEQUENCE</scope>
    <source>
        <strain evidence="3">UH-Tt-Lm1</strain>
    </source>
</reference>
<feature type="compositionally biased region" description="Low complexity" evidence="1">
    <location>
        <begin position="168"/>
        <end position="177"/>
    </location>
</feature>
<evidence type="ECO:0000313" key="3">
    <source>
        <dbReference type="EMBL" id="KAF9783231.1"/>
    </source>
</evidence>
<protein>
    <recommendedName>
        <fullName evidence="2">BTB domain-containing protein</fullName>
    </recommendedName>
</protein>
<organism evidence="3 4">
    <name type="scientific">Thelephora terrestris</name>
    <dbReference type="NCBI Taxonomy" id="56493"/>
    <lineage>
        <taxon>Eukaryota</taxon>
        <taxon>Fungi</taxon>
        <taxon>Dikarya</taxon>
        <taxon>Basidiomycota</taxon>
        <taxon>Agaricomycotina</taxon>
        <taxon>Agaricomycetes</taxon>
        <taxon>Thelephorales</taxon>
        <taxon>Thelephoraceae</taxon>
        <taxon>Thelephora</taxon>
    </lineage>
</organism>
<dbReference type="Gene3D" id="3.30.710.10">
    <property type="entry name" value="Potassium Channel Kv1.1, Chain A"/>
    <property type="match status" value="1"/>
</dbReference>
<feature type="region of interest" description="Disordered" evidence="1">
    <location>
        <begin position="162"/>
        <end position="187"/>
    </location>
</feature>
<dbReference type="Pfam" id="PF00651">
    <property type="entry name" value="BTB"/>
    <property type="match status" value="1"/>
</dbReference>
<sequence>MILGSFFETNMLYVRVSWEASRNSFLSMANLIASWANLGYVEASAIRDHILQSLISGPLPNPCDHQADALIILFKLAGATFEAFADPSVVDRCFELLKDHYDCNTVKGKLIQEVFGLRKRGWEGLPPPPVFATVIGQEDPGATPLATSLGLPDSDLEPQVLHSPPPETVVVPETETTPSPPATQSPSISIVTLSDFEVADIFEDESPVDSTTITPHDTFNFEDGNVEVLCRNTLFRVHTSILSLHSPALRQMFAPANLATAESPNGCPRILSSDKAIDFTTLLKMIYLPEFPEWNKVPDFSTFSSLLRITEKYERPAVLSRLLGVVRDAYPETFEGITPTKALGEKVFSGPTPHPNEVLNLFIQQKLTSALPMAYYMAARRGLSSLMDKHLPRGATLSPEVLQSAIGGLMALREVELNETHLLVFGSKSSQNCPELKCPSRAPNGSAAVAVYQKVFDHIVGPSQRGTKVLQVPQFHVNLAGGDVRVFSDFCVNCLRRWESGHADLRKKVWVMLPSAFGLMK</sequence>
<gene>
    <name evidence="3" type="ORF">BJ322DRAFT_142673</name>
</gene>
<dbReference type="AlphaFoldDB" id="A0A9P6HAY8"/>
<dbReference type="InterPro" id="IPR011333">
    <property type="entry name" value="SKP1/BTB/POZ_sf"/>
</dbReference>
<feature type="domain" description="BTB" evidence="2">
    <location>
        <begin position="224"/>
        <end position="287"/>
    </location>
</feature>
<name>A0A9P6HAY8_9AGAM</name>
<evidence type="ECO:0000313" key="4">
    <source>
        <dbReference type="Proteomes" id="UP000736335"/>
    </source>
</evidence>
<keyword evidence="4" id="KW-1185">Reference proteome</keyword>
<proteinExistence type="predicted"/>
<accession>A0A9P6HAY8</accession>
<dbReference type="InterPro" id="IPR000210">
    <property type="entry name" value="BTB/POZ_dom"/>
</dbReference>
<evidence type="ECO:0000259" key="2">
    <source>
        <dbReference type="PROSITE" id="PS50097"/>
    </source>
</evidence>
<dbReference type="EMBL" id="WIUZ02000010">
    <property type="protein sequence ID" value="KAF9783231.1"/>
    <property type="molecule type" value="Genomic_DNA"/>
</dbReference>
<dbReference type="PROSITE" id="PS50097">
    <property type="entry name" value="BTB"/>
    <property type="match status" value="1"/>
</dbReference>
<reference evidence="3" key="1">
    <citation type="journal article" date="2020" name="Nat. Commun.">
        <title>Large-scale genome sequencing of mycorrhizal fungi provides insights into the early evolution of symbiotic traits.</title>
        <authorList>
            <person name="Miyauchi S."/>
            <person name="Kiss E."/>
            <person name="Kuo A."/>
            <person name="Drula E."/>
            <person name="Kohler A."/>
            <person name="Sanchez-Garcia M."/>
            <person name="Morin E."/>
            <person name="Andreopoulos B."/>
            <person name="Barry K.W."/>
            <person name="Bonito G."/>
            <person name="Buee M."/>
            <person name="Carver A."/>
            <person name="Chen C."/>
            <person name="Cichocki N."/>
            <person name="Clum A."/>
            <person name="Culley D."/>
            <person name="Crous P.W."/>
            <person name="Fauchery L."/>
            <person name="Girlanda M."/>
            <person name="Hayes R.D."/>
            <person name="Keri Z."/>
            <person name="LaButti K."/>
            <person name="Lipzen A."/>
            <person name="Lombard V."/>
            <person name="Magnuson J."/>
            <person name="Maillard F."/>
            <person name="Murat C."/>
            <person name="Nolan M."/>
            <person name="Ohm R.A."/>
            <person name="Pangilinan J."/>
            <person name="Pereira M.F."/>
            <person name="Perotto S."/>
            <person name="Peter M."/>
            <person name="Pfister S."/>
            <person name="Riley R."/>
            <person name="Sitrit Y."/>
            <person name="Stielow J.B."/>
            <person name="Szollosi G."/>
            <person name="Zifcakova L."/>
            <person name="Stursova M."/>
            <person name="Spatafora J.W."/>
            <person name="Tedersoo L."/>
            <person name="Vaario L.M."/>
            <person name="Yamada A."/>
            <person name="Yan M."/>
            <person name="Wang P."/>
            <person name="Xu J."/>
            <person name="Bruns T."/>
            <person name="Baldrian P."/>
            <person name="Vilgalys R."/>
            <person name="Dunand C."/>
            <person name="Henrissat B."/>
            <person name="Grigoriev I.V."/>
            <person name="Hibbett D."/>
            <person name="Nagy L.G."/>
            <person name="Martin F.M."/>
        </authorList>
    </citation>
    <scope>NUCLEOTIDE SEQUENCE</scope>
    <source>
        <strain evidence="3">UH-Tt-Lm1</strain>
    </source>
</reference>
<comment type="caution">
    <text evidence="3">The sequence shown here is derived from an EMBL/GenBank/DDBJ whole genome shotgun (WGS) entry which is preliminary data.</text>
</comment>
<evidence type="ECO:0000256" key="1">
    <source>
        <dbReference type="SAM" id="MobiDB-lite"/>
    </source>
</evidence>
<dbReference type="Proteomes" id="UP000736335">
    <property type="component" value="Unassembled WGS sequence"/>
</dbReference>